<dbReference type="InterPro" id="IPR058209">
    <property type="entry name" value="TPR_BSK1_C"/>
</dbReference>
<dbReference type="InterPro" id="IPR051616">
    <property type="entry name" value="Cul2-RING_E3_ligase_SR"/>
</dbReference>
<sequence length="462" mass="49180">MMKKSVDAAGALAARGKVNRLLIAARDGDPNSVKEVAVLFDEGQGLANATLDVKDANGRGALHFAAQNGNNAVCQYLLDELGFPVDLRDNDGETPLIHASRQGHFQTALCLLNHGADLGVKANELDATALHHAAAAGSIEIVKLLLEKGADVNAPSDAGPPLVWASGHDRFNVVKLLLDHGADPNAAADDDVTALVAASAAGACTIVDLLIEKGANVNINAGGATPLHIAADSGNVKMVDSLVKAGANPDALDDDNTKPIIGAAMRGNEDIVNALLPITTPDPRISSWSCNGVLAYAQHLLADGDHAEEMHRKESSESDHDMTPVEASPENKEKALEVKARGDDAFRNKDYMAAIDAYTQALDFDANNFHVVSNRSLCWMRSGQAEQALADARLVRQLNPGWAKGCYREGSALRLLRRYEEAANAFYEGVKLDPNNKELVDSFRQAVEAGKEFYGNKLENKS</sequence>
<feature type="repeat" description="ANK" evidence="1">
    <location>
        <begin position="190"/>
        <end position="222"/>
    </location>
</feature>
<feature type="repeat" description="ANK" evidence="1">
    <location>
        <begin position="125"/>
        <end position="157"/>
    </location>
</feature>
<dbReference type="InterPro" id="IPR011990">
    <property type="entry name" value="TPR-like_helical_dom_sf"/>
</dbReference>
<dbReference type="PROSITE" id="PS50297">
    <property type="entry name" value="ANK_REP_REGION"/>
    <property type="match status" value="6"/>
</dbReference>
<feature type="region of interest" description="Disordered" evidence="3">
    <location>
        <begin position="307"/>
        <end position="333"/>
    </location>
</feature>
<dbReference type="InterPro" id="IPR019734">
    <property type="entry name" value="TPR_rpt"/>
</dbReference>
<feature type="repeat" description="ANK" evidence="1">
    <location>
        <begin position="57"/>
        <end position="90"/>
    </location>
</feature>
<feature type="repeat" description="ANK" evidence="1">
    <location>
        <begin position="157"/>
        <end position="189"/>
    </location>
</feature>
<comment type="caution">
    <text evidence="5">The sequence shown here is derived from an EMBL/GenBank/DDBJ whole genome shotgun (WGS) entry which is preliminary data.</text>
</comment>
<keyword evidence="6" id="KW-1185">Reference proteome</keyword>
<dbReference type="PROSITE" id="PS50005">
    <property type="entry name" value="TPR"/>
    <property type="match status" value="1"/>
</dbReference>
<feature type="domain" description="Serine/threonine-protein kinase BSK1-like TPR repeats" evidence="4">
    <location>
        <begin position="330"/>
        <end position="407"/>
    </location>
</feature>
<dbReference type="SMART" id="SM00248">
    <property type="entry name" value="ANK"/>
    <property type="match status" value="7"/>
</dbReference>
<evidence type="ECO:0000259" key="4">
    <source>
        <dbReference type="Pfam" id="PF25575"/>
    </source>
</evidence>
<dbReference type="Pfam" id="PF12796">
    <property type="entry name" value="Ank_2"/>
    <property type="match status" value="3"/>
</dbReference>
<dbReference type="SMART" id="SM00028">
    <property type="entry name" value="TPR"/>
    <property type="match status" value="3"/>
</dbReference>
<feature type="repeat" description="ANK" evidence="1">
    <location>
        <begin position="222"/>
        <end position="254"/>
    </location>
</feature>
<dbReference type="OrthoDB" id="20872at2759"/>
<dbReference type="PANTHER" id="PTHR46224:SF6">
    <property type="entry name" value="ANKYRIN REPEAT FAMILY PROTEIN"/>
    <property type="match status" value="1"/>
</dbReference>
<evidence type="ECO:0000313" key="5">
    <source>
        <dbReference type="EMBL" id="KAH7300134.1"/>
    </source>
</evidence>
<gene>
    <name evidence="5" type="ORF">KP509_24G046000</name>
</gene>
<feature type="repeat" description="ANK" evidence="1">
    <location>
        <begin position="91"/>
        <end position="123"/>
    </location>
</feature>
<keyword evidence="2" id="KW-0802">TPR repeat</keyword>
<accession>A0A8T2RWP1</accession>
<evidence type="ECO:0000256" key="1">
    <source>
        <dbReference type="PROSITE-ProRule" id="PRU00023"/>
    </source>
</evidence>
<dbReference type="Gene3D" id="1.25.40.20">
    <property type="entry name" value="Ankyrin repeat-containing domain"/>
    <property type="match status" value="3"/>
</dbReference>
<dbReference type="SUPFAM" id="SSF48452">
    <property type="entry name" value="TPR-like"/>
    <property type="match status" value="1"/>
</dbReference>
<dbReference type="EMBL" id="CM035429">
    <property type="protein sequence ID" value="KAH7300135.1"/>
    <property type="molecule type" value="Genomic_DNA"/>
</dbReference>
<dbReference type="OMA" id="AACYFNQ"/>
<proteinExistence type="predicted"/>
<dbReference type="Pfam" id="PF25575">
    <property type="entry name" value="TPR_BSK1_C"/>
    <property type="match status" value="1"/>
</dbReference>
<organism evidence="5 6">
    <name type="scientific">Ceratopteris richardii</name>
    <name type="common">Triangle waterfern</name>
    <dbReference type="NCBI Taxonomy" id="49495"/>
    <lineage>
        <taxon>Eukaryota</taxon>
        <taxon>Viridiplantae</taxon>
        <taxon>Streptophyta</taxon>
        <taxon>Embryophyta</taxon>
        <taxon>Tracheophyta</taxon>
        <taxon>Polypodiopsida</taxon>
        <taxon>Polypodiidae</taxon>
        <taxon>Polypodiales</taxon>
        <taxon>Pteridineae</taxon>
        <taxon>Pteridaceae</taxon>
        <taxon>Parkerioideae</taxon>
        <taxon>Ceratopteris</taxon>
    </lineage>
</organism>
<dbReference type="EMBL" id="CM035429">
    <property type="protein sequence ID" value="KAH7300134.1"/>
    <property type="molecule type" value="Genomic_DNA"/>
</dbReference>
<dbReference type="Gene3D" id="1.25.40.10">
    <property type="entry name" value="Tetratricopeptide repeat domain"/>
    <property type="match status" value="1"/>
</dbReference>
<evidence type="ECO:0000313" key="6">
    <source>
        <dbReference type="Proteomes" id="UP000825935"/>
    </source>
</evidence>
<reference evidence="5" key="1">
    <citation type="submission" date="2021-08" db="EMBL/GenBank/DDBJ databases">
        <title>WGS assembly of Ceratopteris richardii.</title>
        <authorList>
            <person name="Marchant D.B."/>
            <person name="Chen G."/>
            <person name="Jenkins J."/>
            <person name="Shu S."/>
            <person name="Leebens-Mack J."/>
            <person name="Grimwood J."/>
            <person name="Schmutz J."/>
            <person name="Soltis P."/>
            <person name="Soltis D."/>
            <person name="Chen Z.-H."/>
        </authorList>
    </citation>
    <scope>NUCLEOTIDE SEQUENCE</scope>
    <source>
        <strain evidence="5">Whitten #5841</strain>
        <tissue evidence="5">Leaf</tissue>
    </source>
</reference>
<dbReference type="Proteomes" id="UP000825935">
    <property type="component" value="Chromosome 24"/>
</dbReference>
<dbReference type="PROSITE" id="PS50088">
    <property type="entry name" value="ANK_REPEAT"/>
    <property type="match status" value="6"/>
</dbReference>
<name>A0A8T2RWP1_CERRI</name>
<keyword evidence="1" id="KW-0040">ANK repeat</keyword>
<dbReference type="SUPFAM" id="SSF48403">
    <property type="entry name" value="Ankyrin repeat"/>
    <property type="match status" value="1"/>
</dbReference>
<dbReference type="InterPro" id="IPR036770">
    <property type="entry name" value="Ankyrin_rpt-contain_sf"/>
</dbReference>
<dbReference type="PRINTS" id="PR01415">
    <property type="entry name" value="ANKYRIN"/>
</dbReference>
<protein>
    <recommendedName>
        <fullName evidence="4">Serine/threonine-protein kinase BSK1-like TPR repeats domain-containing protein</fullName>
    </recommendedName>
</protein>
<feature type="repeat" description="TPR" evidence="2">
    <location>
        <begin position="403"/>
        <end position="436"/>
    </location>
</feature>
<evidence type="ECO:0000256" key="2">
    <source>
        <dbReference type="PROSITE-ProRule" id="PRU00339"/>
    </source>
</evidence>
<dbReference type="InterPro" id="IPR002110">
    <property type="entry name" value="Ankyrin_rpt"/>
</dbReference>
<dbReference type="PANTHER" id="PTHR46224">
    <property type="entry name" value="ANKYRIN REPEAT FAMILY PROTEIN"/>
    <property type="match status" value="1"/>
</dbReference>
<dbReference type="AlphaFoldDB" id="A0A8T2RWP1"/>
<evidence type="ECO:0000256" key="3">
    <source>
        <dbReference type="SAM" id="MobiDB-lite"/>
    </source>
</evidence>